<dbReference type="Gene3D" id="3.30.70.660">
    <property type="entry name" value="Pseudouridine synthase I, catalytic domain, C-terminal subdomain"/>
    <property type="match status" value="1"/>
</dbReference>
<dbReference type="FunFam" id="3.30.70.580:FF:000001">
    <property type="entry name" value="tRNA pseudouridine synthase A"/>
    <property type="match status" value="1"/>
</dbReference>
<feature type="active site" description="Nucleophile" evidence="4 5">
    <location>
        <position position="52"/>
    </location>
</feature>
<dbReference type="GO" id="GO:0160147">
    <property type="term" value="F:tRNA pseudouridine(38-40) synthase activity"/>
    <property type="evidence" value="ECO:0007669"/>
    <property type="project" value="UniProtKB-EC"/>
</dbReference>
<dbReference type="Gene3D" id="3.30.70.580">
    <property type="entry name" value="Pseudouridine synthase I, catalytic domain, N-terminal subdomain"/>
    <property type="match status" value="1"/>
</dbReference>
<evidence type="ECO:0000313" key="9">
    <source>
        <dbReference type="EMBL" id="HHO73114.1"/>
    </source>
</evidence>
<comment type="subunit">
    <text evidence="4">Homodimer.</text>
</comment>
<dbReference type="EC" id="5.4.99.12" evidence="4"/>
<comment type="caution">
    <text evidence="9">The sequence shown here is derived from an EMBL/GenBank/DDBJ whole genome shotgun (WGS) entry which is preliminary data.</text>
</comment>
<dbReference type="GO" id="GO:0031119">
    <property type="term" value="P:tRNA pseudouridine synthesis"/>
    <property type="evidence" value="ECO:0007669"/>
    <property type="project" value="UniProtKB-UniRule"/>
</dbReference>
<dbReference type="PIRSF" id="PIRSF001430">
    <property type="entry name" value="tRNA_psdUrid_synth"/>
    <property type="match status" value="1"/>
</dbReference>
<organism evidence="9">
    <name type="scientific">Thermocrinis ruber</name>
    <dbReference type="NCBI Taxonomy" id="75906"/>
    <lineage>
        <taxon>Bacteria</taxon>
        <taxon>Pseudomonadati</taxon>
        <taxon>Aquificota</taxon>
        <taxon>Aquificia</taxon>
        <taxon>Aquificales</taxon>
        <taxon>Aquificaceae</taxon>
        <taxon>Thermocrinis</taxon>
    </lineage>
</organism>
<evidence type="ECO:0000256" key="6">
    <source>
        <dbReference type="PIRSR" id="PIRSR001430-2"/>
    </source>
</evidence>
<evidence type="ECO:0000256" key="2">
    <source>
        <dbReference type="ARBA" id="ARBA00022694"/>
    </source>
</evidence>
<keyword evidence="2 4" id="KW-0819">tRNA processing</keyword>
<dbReference type="InterPro" id="IPR001406">
    <property type="entry name" value="PsdUridine_synth_TruA"/>
</dbReference>
<comment type="function">
    <text evidence="4">Formation of pseudouridine at positions 38, 39 and 40 in the anticodon stem and loop of transfer RNAs.</text>
</comment>
<proteinExistence type="inferred from homology"/>
<dbReference type="EMBL" id="DSAC01000007">
    <property type="protein sequence ID" value="HHO73114.1"/>
    <property type="molecule type" value="Genomic_DNA"/>
</dbReference>
<evidence type="ECO:0000256" key="7">
    <source>
        <dbReference type="RuleBase" id="RU003792"/>
    </source>
</evidence>
<evidence type="ECO:0000256" key="3">
    <source>
        <dbReference type="ARBA" id="ARBA00023235"/>
    </source>
</evidence>
<name>A0A7C5X370_9AQUI</name>
<dbReference type="PANTHER" id="PTHR11142">
    <property type="entry name" value="PSEUDOURIDYLATE SYNTHASE"/>
    <property type="match status" value="1"/>
</dbReference>
<comment type="caution">
    <text evidence="4">Lacks conserved residue(s) required for the propagation of feature annotation.</text>
</comment>
<evidence type="ECO:0000259" key="8">
    <source>
        <dbReference type="Pfam" id="PF01416"/>
    </source>
</evidence>
<protein>
    <recommendedName>
        <fullName evidence="4">tRNA pseudouridine synthase A</fullName>
        <ecNumber evidence="4">5.4.99.12</ecNumber>
    </recommendedName>
    <alternativeName>
        <fullName evidence="4">tRNA pseudouridine(38-40) synthase</fullName>
    </alternativeName>
    <alternativeName>
        <fullName evidence="4">tRNA pseudouridylate synthase I</fullName>
    </alternativeName>
    <alternativeName>
        <fullName evidence="4">tRNA-uridine isomerase I</fullName>
    </alternativeName>
</protein>
<evidence type="ECO:0000256" key="1">
    <source>
        <dbReference type="ARBA" id="ARBA00009375"/>
    </source>
</evidence>
<dbReference type="CDD" id="cd02570">
    <property type="entry name" value="PseudoU_synth_EcTruA"/>
    <property type="match status" value="1"/>
</dbReference>
<keyword evidence="3 4" id="KW-0413">Isomerase</keyword>
<dbReference type="SUPFAM" id="SSF55120">
    <property type="entry name" value="Pseudouridine synthase"/>
    <property type="match status" value="1"/>
</dbReference>
<dbReference type="AlphaFoldDB" id="A0A7C5X370"/>
<gene>
    <name evidence="4 9" type="primary">truA</name>
    <name evidence="9" type="ORF">ENN04_00525</name>
</gene>
<dbReference type="PANTHER" id="PTHR11142:SF0">
    <property type="entry name" value="TRNA PSEUDOURIDINE SYNTHASE-LIKE 1"/>
    <property type="match status" value="1"/>
</dbReference>
<evidence type="ECO:0000256" key="4">
    <source>
        <dbReference type="HAMAP-Rule" id="MF_00171"/>
    </source>
</evidence>
<comment type="similarity">
    <text evidence="1 4 7">Belongs to the tRNA pseudouridine synthase TruA family.</text>
</comment>
<dbReference type="InterPro" id="IPR020097">
    <property type="entry name" value="PsdUridine_synth_TruA_a/b_dom"/>
</dbReference>
<feature type="binding site" evidence="4 6">
    <location>
        <position position="110"/>
    </location>
    <ligand>
        <name>substrate</name>
    </ligand>
</feature>
<dbReference type="Pfam" id="PF01416">
    <property type="entry name" value="PseudoU_synth_1"/>
    <property type="match status" value="1"/>
</dbReference>
<dbReference type="InterPro" id="IPR020103">
    <property type="entry name" value="PsdUridine_synth_cat_dom_sf"/>
</dbReference>
<sequence length="240" mass="27495">MHNYCLRLSFVGTNFHGWQVQPGLRTVQGVLERAIGELFGRSIRPTGCCRTDAGVHAKDYIANFKASRFFPPDSLLKALNALLPEDVGVSEVWLAEENFNARYSVKGKLYVYRVYPSHARNPFLEPFLWRFPYTLELEEMKKASGLFLGRHDFSGFAKLEGEEDPFVEIEECEVVENEGIVEIRVRAKRFLRYMVRRIAGALIYLGMGKLSLEDIREFLKGKKCPYTAKAKGLTLEKVFL</sequence>
<dbReference type="InterPro" id="IPR020094">
    <property type="entry name" value="TruA/RsuA/RluB/E/F_N"/>
</dbReference>
<dbReference type="InterPro" id="IPR020095">
    <property type="entry name" value="PsdUridine_synth_TruA_C"/>
</dbReference>
<evidence type="ECO:0000256" key="5">
    <source>
        <dbReference type="PIRSR" id="PIRSR001430-1"/>
    </source>
</evidence>
<dbReference type="GO" id="GO:0003723">
    <property type="term" value="F:RNA binding"/>
    <property type="evidence" value="ECO:0007669"/>
    <property type="project" value="InterPro"/>
</dbReference>
<feature type="domain" description="Pseudouridine synthase I TruA alpha/beta" evidence="8">
    <location>
        <begin position="146"/>
        <end position="238"/>
    </location>
</feature>
<reference evidence="9" key="1">
    <citation type="journal article" date="2020" name="mSystems">
        <title>Genome- and Community-Level Interaction Insights into Carbon Utilization and Element Cycling Functions of Hydrothermarchaeota in Hydrothermal Sediment.</title>
        <authorList>
            <person name="Zhou Z."/>
            <person name="Liu Y."/>
            <person name="Xu W."/>
            <person name="Pan J."/>
            <person name="Luo Z.H."/>
            <person name="Li M."/>
        </authorList>
    </citation>
    <scope>NUCLEOTIDE SEQUENCE [LARGE SCALE GENOMIC DNA]</scope>
    <source>
        <strain evidence="9">SpSt-114</strain>
    </source>
</reference>
<dbReference type="NCBIfam" id="TIGR00071">
    <property type="entry name" value="hisT_truA"/>
    <property type="match status" value="1"/>
</dbReference>
<accession>A0A7C5X370</accession>
<dbReference type="HAMAP" id="MF_00171">
    <property type="entry name" value="TruA"/>
    <property type="match status" value="1"/>
</dbReference>
<comment type="catalytic activity">
    <reaction evidence="4 7">
        <text>uridine(38/39/40) in tRNA = pseudouridine(38/39/40) in tRNA</text>
        <dbReference type="Rhea" id="RHEA:22376"/>
        <dbReference type="Rhea" id="RHEA-COMP:10085"/>
        <dbReference type="Rhea" id="RHEA-COMP:10087"/>
        <dbReference type="ChEBI" id="CHEBI:65314"/>
        <dbReference type="ChEBI" id="CHEBI:65315"/>
        <dbReference type="EC" id="5.4.99.12"/>
    </reaction>
</comment>